<feature type="non-terminal residue" evidence="1">
    <location>
        <position position="306"/>
    </location>
</feature>
<evidence type="ECO:0000313" key="1">
    <source>
        <dbReference type="EMBL" id="KAJ3081866.1"/>
    </source>
</evidence>
<evidence type="ECO:0000313" key="2">
    <source>
        <dbReference type="Proteomes" id="UP001211907"/>
    </source>
</evidence>
<organism evidence="1 2">
    <name type="scientific">Physocladia obscura</name>
    <dbReference type="NCBI Taxonomy" id="109957"/>
    <lineage>
        <taxon>Eukaryota</taxon>
        <taxon>Fungi</taxon>
        <taxon>Fungi incertae sedis</taxon>
        <taxon>Chytridiomycota</taxon>
        <taxon>Chytridiomycota incertae sedis</taxon>
        <taxon>Chytridiomycetes</taxon>
        <taxon>Chytridiales</taxon>
        <taxon>Chytriomycetaceae</taxon>
        <taxon>Physocladia</taxon>
    </lineage>
</organism>
<gene>
    <name evidence="1" type="ORF">HK100_009805</name>
</gene>
<proteinExistence type="predicted"/>
<comment type="caution">
    <text evidence="1">The sequence shown here is derived from an EMBL/GenBank/DDBJ whole genome shotgun (WGS) entry which is preliminary data.</text>
</comment>
<dbReference type="EMBL" id="JADGJH010005154">
    <property type="protein sequence ID" value="KAJ3081866.1"/>
    <property type="molecule type" value="Genomic_DNA"/>
</dbReference>
<sequence>DITFEVEEVSDDDDKEQVKTVTVVFPFVKIVFSRQFVPSQQTGAIRMYLCEPDAAGRQVSKEFSLQITADGAASGSLRGSSLLPLLSVWNLNPRGVSKSLGKVLGYCIYCGHQMTQKESLERGTGEKCFKKYGIGDVDFILDNTRKTDFVQNANTHGNLPLSKKRSASTAGFDQDPSKKTGLLWTLKFGADYPPTSSSVLTTLLSKPPRSLPACLKFVKGARGCCLWTPLTVTPCCDCKSVSDLIQFVEDAKVADFYELPLVMEMMKQSLVAFLVGKGPYMYGDGRSDDDDLDTECSPLWNETLPI</sequence>
<protein>
    <submittedName>
        <fullName evidence="1">Uncharacterized protein</fullName>
    </submittedName>
</protein>
<name>A0AAD5SMA5_9FUNG</name>
<accession>A0AAD5SMA5</accession>
<dbReference type="AlphaFoldDB" id="A0AAD5SMA5"/>
<reference evidence="1" key="1">
    <citation type="submission" date="2020-05" db="EMBL/GenBank/DDBJ databases">
        <title>Phylogenomic resolution of chytrid fungi.</title>
        <authorList>
            <person name="Stajich J.E."/>
            <person name="Amses K."/>
            <person name="Simmons R."/>
            <person name="Seto K."/>
            <person name="Myers J."/>
            <person name="Bonds A."/>
            <person name="Quandt C.A."/>
            <person name="Barry K."/>
            <person name="Liu P."/>
            <person name="Grigoriev I."/>
            <person name="Longcore J.E."/>
            <person name="James T.Y."/>
        </authorList>
    </citation>
    <scope>NUCLEOTIDE SEQUENCE</scope>
    <source>
        <strain evidence="1">JEL0513</strain>
    </source>
</reference>
<dbReference type="Proteomes" id="UP001211907">
    <property type="component" value="Unassembled WGS sequence"/>
</dbReference>
<keyword evidence="2" id="KW-1185">Reference proteome</keyword>